<organism evidence="3">
    <name type="scientific">Chlorella variabilis</name>
    <name type="common">Green alga</name>
    <dbReference type="NCBI Taxonomy" id="554065"/>
    <lineage>
        <taxon>Eukaryota</taxon>
        <taxon>Viridiplantae</taxon>
        <taxon>Chlorophyta</taxon>
        <taxon>core chlorophytes</taxon>
        <taxon>Trebouxiophyceae</taxon>
        <taxon>Chlorellales</taxon>
        <taxon>Chlorellaceae</taxon>
        <taxon>Chlorella clade</taxon>
        <taxon>Chlorella</taxon>
    </lineage>
</organism>
<keyword evidence="3" id="KW-1185">Reference proteome</keyword>
<dbReference type="OrthoDB" id="1902922at2759"/>
<dbReference type="AlphaFoldDB" id="E1ZPE8"/>
<accession>E1ZPE8</accession>
<dbReference type="InterPro" id="IPR050678">
    <property type="entry name" value="DNA_Partitioning_ATPase"/>
</dbReference>
<dbReference type="Proteomes" id="UP000008141">
    <property type="component" value="Unassembled WGS sequence"/>
</dbReference>
<dbReference type="KEGG" id="cvr:CHLNCDRAFT_58948"/>
<evidence type="ECO:0000259" key="1">
    <source>
        <dbReference type="Pfam" id="PF13614"/>
    </source>
</evidence>
<feature type="domain" description="AAA" evidence="1">
    <location>
        <begin position="4"/>
        <end position="221"/>
    </location>
</feature>
<dbReference type="PANTHER" id="PTHR13696:SF99">
    <property type="entry name" value="COBYRINIC ACID AC-DIAMIDE SYNTHASE"/>
    <property type="match status" value="1"/>
</dbReference>
<dbReference type="GeneID" id="17351742"/>
<evidence type="ECO:0000313" key="3">
    <source>
        <dbReference type="Proteomes" id="UP000008141"/>
    </source>
</evidence>
<dbReference type="CDD" id="cd02042">
    <property type="entry name" value="ParAB_family"/>
    <property type="match status" value="1"/>
</dbReference>
<reference evidence="2 3" key="1">
    <citation type="journal article" date="2010" name="Plant Cell">
        <title>The Chlorella variabilis NC64A genome reveals adaptation to photosymbiosis, coevolution with viruses, and cryptic sex.</title>
        <authorList>
            <person name="Blanc G."/>
            <person name="Duncan G."/>
            <person name="Agarkova I."/>
            <person name="Borodovsky M."/>
            <person name="Gurnon J."/>
            <person name="Kuo A."/>
            <person name="Lindquist E."/>
            <person name="Lucas S."/>
            <person name="Pangilinan J."/>
            <person name="Polle J."/>
            <person name="Salamov A."/>
            <person name="Terry A."/>
            <person name="Yamada T."/>
            <person name="Dunigan D.D."/>
            <person name="Grigoriev I.V."/>
            <person name="Claverie J.M."/>
            <person name="Van Etten J.L."/>
        </authorList>
    </citation>
    <scope>NUCLEOTIDE SEQUENCE [LARGE SCALE GENOMIC DNA]</scope>
    <source>
        <strain evidence="2 3">NC64A</strain>
    </source>
</reference>
<sequence>MSVETIGLWTNKGGVGKTTLTFHLSTAYAYLHPDKRVVVVDMCPQANLSNTMLTSTEEDGTREPGSTTVEILKEADEILQASRTVAGYLHTMLNPDPGVFRKSSEFLTQVVTHNKGMSDNIWLFCGDDRLDDMNARLAQAINGNRDGFRDPFVSNLKLLRRFFINLQQEPGWADADIMVFIDTNPAFTEYTQMALCSMDKLVIPVNADEFSLQAVDYMFRRLWNMFPKDDELMRDYVRESFGVRVYNRMHESDKSYQRTRDLLPKIAAVVHNRHNVHKTRAVCAFSHLHSLQGERIYEAHKVAHRLRGEDPRMAAVFVDKGLPTATQFNDIYTATMREMFSIGVASAHTGIPLHGVRTKRKSIQKAFDTTSIGKDEQLVAVTSDLLKVLAIVLDNPSLSSANDSRLFEMMKAGAVPISTRGEVERLLSTRTVSMAYNDAARMAAEWEARDALMNSGPGAILVGAAAVALVHMQVITVLCVVMVTGGHCTTAKDPNHRVCEFTSLILHRGTAYYLTDDQELELPTVDVTYHPAADAPTVLHRSAAGFLLEGENEWFSVPLSWLWKVTNRWDNLAHHFGEDAVTLHNTLCRHLGECSYPPRREVQLFLLHSRQRGALLAPVNATLARCVTGWPPVYRDDARLERKTVLLDKARSGIGPDCHAQRGCSRHVQCIVGAGTGLAAPSGCCACVEQQPLNVDGTMELLI</sequence>
<dbReference type="InterPro" id="IPR025669">
    <property type="entry name" value="AAA_dom"/>
</dbReference>
<dbReference type="RefSeq" id="XP_005844365.1">
    <property type="nucleotide sequence ID" value="XM_005844303.1"/>
</dbReference>
<proteinExistence type="predicted"/>
<name>E1ZPE8_CHLVA</name>
<dbReference type="InParanoid" id="E1ZPE8"/>
<protein>
    <recommendedName>
        <fullName evidence="1">AAA domain-containing protein</fullName>
    </recommendedName>
</protein>
<dbReference type="Gene3D" id="3.40.50.300">
    <property type="entry name" value="P-loop containing nucleotide triphosphate hydrolases"/>
    <property type="match status" value="1"/>
</dbReference>
<dbReference type="PANTHER" id="PTHR13696">
    <property type="entry name" value="P-LOOP CONTAINING NUCLEOSIDE TRIPHOSPHATE HYDROLASE"/>
    <property type="match status" value="1"/>
</dbReference>
<evidence type="ECO:0000313" key="2">
    <source>
        <dbReference type="EMBL" id="EFN52263.1"/>
    </source>
</evidence>
<dbReference type="InterPro" id="IPR027417">
    <property type="entry name" value="P-loop_NTPase"/>
</dbReference>
<dbReference type="EMBL" id="GL433857">
    <property type="protein sequence ID" value="EFN52263.1"/>
    <property type="molecule type" value="Genomic_DNA"/>
</dbReference>
<dbReference type="Pfam" id="PF13614">
    <property type="entry name" value="AAA_31"/>
    <property type="match status" value="1"/>
</dbReference>
<gene>
    <name evidence="2" type="ORF">CHLNCDRAFT_58948</name>
</gene>
<dbReference type="SUPFAM" id="SSF52540">
    <property type="entry name" value="P-loop containing nucleoside triphosphate hydrolases"/>
    <property type="match status" value="1"/>
</dbReference>